<comment type="subcellular location">
    <subcellularLocation>
        <location evidence="2">Peroxisome matrix</location>
    </subcellularLocation>
</comment>
<evidence type="ECO:0000313" key="13">
    <source>
        <dbReference type="Proteomes" id="UP000515126"/>
    </source>
</evidence>
<comment type="catalytic activity">
    <reaction evidence="11">
        <text>D-glutamate + O2 + H2O = 2-oxoglutarate + H2O2 + NH4(+)</text>
        <dbReference type="Rhea" id="RHEA:10028"/>
        <dbReference type="ChEBI" id="CHEBI:15377"/>
        <dbReference type="ChEBI" id="CHEBI:15379"/>
        <dbReference type="ChEBI" id="CHEBI:16240"/>
        <dbReference type="ChEBI" id="CHEBI:16810"/>
        <dbReference type="ChEBI" id="CHEBI:28938"/>
        <dbReference type="ChEBI" id="CHEBI:29986"/>
    </reaction>
    <physiologicalReaction direction="left-to-right" evidence="11">
        <dbReference type="Rhea" id="RHEA:10029"/>
    </physiologicalReaction>
</comment>
<keyword evidence="4" id="KW-0285">Flavoprotein</keyword>
<dbReference type="InterPro" id="IPR006076">
    <property type="entry name" value="FAD-dep_OxRdtase"/>
</dbReference>
<evidence type="ECO:0000256" key="1">
    <source>
        <dbReference type="ARBA" id="ARBA00001974"/>
    </source>
</evidence>
<comment type="catalytic activity">
    <reaction evidence="10">
        <text>D-aspartate + O2 + H2O = oxaloacetate + H2O2 + NH4(+)</text>
        <dbReference type="Rhea" id="RHEA:12512"/>
        <dbReference type="ChEBI" id="CHEBI:15377"/>
        <dbReference type="ChEBI" id="CHEBI:15379"/>
        <dbReference type="ChEBI" id="CHEBI:16240"/>
        <dbReference type="ChEBI" id="CHEBI:16452"/>
        <dbReference type="ChEBI" id="CHEBI:28938"/>
        <dbReference type="ChEBI" id="CHEBI:29990"/>
        <dbReference type="EC" id="1.4.3.1"/>
    </reaction>
    <physiologicalReaction direction="left-to-right" evidence="10">
        <dbReference type="Rhea" id="RHEA:12513"/>
    </physiologicalReaction>
</comment>
<organism evidence="13 14">
    <name type="scientific">Mus caroli</name>
    <name type="common">Ryukyu mouse</name>
    <name type="synonym">Ricefield mouse</name>
    <dbReference type="NCBI Taxonomy" id="10089"/>
    <lineage>
        <taxon>Eukaryota</taxon>
        <taxon>Metazoa</taxon>
        <taxon>Chordata</taxon>
        <taxon>Craniata</taxon>
        <taxon>Vertebrata</taxon>
        <taxon>Euteleostomi</taxon>
        <taxon>Mammalia</taxon>
        <taxon>Eutheria</taxon>
        <taxon>Euarchontoglires</taxon>
        <taxon>Glires</taxon>
        <taxon>Rodentia</taxon>
        <taxon>Myomorpha</taxon>
        <taxon>Muroidea</taxon>
        <taxon>Muridae</taxon>
        <taxon>Murinae</taxon>
        <taxon>Mus</taxon>
        <taxon>Mus</taxon>
    </lineage>
</organism>
<keyword evidence="6" id="KW-0560">Oxidoreductase</keyword>
<dbReference type="Gene3D" id="3.40.50.720">
    <property type="entry name" value="NAD(P)-binding Rossmann-like Domain"/>
    <property type="match status" value="1"/>
</dbReference>
<gene>
    <name evidence="14" type="primary">Ddo</name>
</gene>
<dbReference type="RefSeq" id="XP_021030632.1">
    <property type="nucleotide sequence ID" value="XM_021174973.2"/>
</dbReference>
<dbReference type="SUPFAM" id="SSF51971">
    <property type="entry name" value="Nucleotide-binding domain"/>
    <property type="match status" value="1"/>
</dbReference>
<evidence type="ECO:0000259" key="12">
    <source>
        <dbReference type="Pfam" id="PF01266"/>
    </source>
</evidence>
<evidence type="ECO:0000256" key="2">
    <source>
        <dbReference type="ARBA" id="ARBA00004253"/>
    </source>
</evidence>
<keyword evidence="5" id="KW-0274">FAD</keyword>
<evidence type="ECO:0000256" key="10">
    <source>
        <dbReference type="ARBA" id="ARBA00047522"/>
    </source>
</evidence>
<dbReference type="EC" id="1.4.3.1" evidence="7"/>
<evidence type="ECO:0000256" key="3">
    <source>
        <dbReference type="ARBA" id="ARBA00006730"/>
    </source>
</evidence>
<evidence type="ECO:0000256" key="6">
    <source>
        <dbReference type="ARBA" id="ARBA00023002"/>
    </source>
</evidence>
<evidence type="ECO:0000313" key="14">
    <source>
        <dbReference type="RefSeq" id="XP_021030632.1"/>
    </source>
</evidence>
<evidence type="ECO:0000256" key="4">
    <source>
        <dbReference type="ARBA" id="ARBA00022630"/>
    </source>
</evidence>
<keyword evidence="13" id="KW-1185">Reference proteome</keyword>
<feature type="domain" description="FAD dependent oxidoreductase" evidence="12">
    <location>
        <begin position="6"/>
        <end position="163"/>
    </location>
</feature>
<evidence type="ECO:0000256" key="5">
    <source>
        <dbReference type="ARBA" id="ARBA00022827"/>
    </source>
</evidence>
<dbReference type="Gene3D" id="3.30.9.10">
    <property type="entry name" value="D-Amino Acid Oxidase, subunit A, domain 2"/>
    <property type="match status" value="1"/>
</dbReference>
<dbReference type="GO" id="GO:0019478">
    <property type="term" value="P:D-amino acid catabolic process"/>
    <property type="evidence" value="ECO:0007669"/>
    <property type="project" value="TreeGrafter"/>
</dbReference>
<evidence type="ECO:0000256" key="11">
    <source>
        <dbReference type="ARBA" id="ARBA00049882"/>
    </source>
</evidence>
<dbReference type="GO" id="GO:0005782">
    <property type="term" value="C:peroxisomal matrix"/>
    <property type="evidence" value="ECO:0007669"/>
    <property type="project" value="UniProtKB-SubCell"/>
</dbReference>
<dbReference type="GeneID" id="110303765"/>
<evidence type="ECO:0000256" key="7">
    <source>
        <dbReference type="ARBA" id="ARBA00044520"/>
    </source>
</evidence>
<dbReference type="GO" id="GO:0008445">
    <property type="term" value="F:D-aspartate oxidase activity"/>
    <property type="evidence" value="ECO:0007669"/>
    <property type="project" value="UniProtKB-EC"/>
</dbReference>
<comment type="similarity">
    <text evidence="3">Belongs to the DAMOX/DASOX family.</text>
</comment>
<dbReference type="Pfam" id="PF01266">
    <property type="entry name" value="DAO"/>
    <property type="match status" value="1"/>
</dbReference>
<dbReference type="CTD" id="8528"/>
<dbReference type="PANTHER" id="PTHR11530">
    <property type="entry name" value="D-AMINO ACID OXIDASE"/>
    <property type="match status" value="1"/>
</dbReference>
<dbReference type="PANTHER" id="PTHR11530:SF11">
    <property type="entry name" value="D-ASPARTATE OXIDASE"/>
    <property type="match status" value="1"/>
</dbReference>
<name>A0A6P5QCG1_MUSCR</name>
<accession>A0A6P5QCG1</accession>
<sequence>MDTVCIAVVGAGVIGLSTAACISQLVPRCTVTVISDRFTPDTTSNVAAGMLIPHKYAAFAFLHDLADTPVPTQKRWFRETFEHLSEIAKSAEAADVGVHLVSGWQIFRSVPAEEVPFWADVVLGFRKMTEAELKRFPQYVFGQAFTTLKCETSAYLPWLERRAIGLL</sequence>
<dbReference type="InterPro" id="IPR023209">
    <property type="entry name" value="DAO"/>
</dbReference>
<evidence type="ECO:0000256" key="8">
    <source>
        <dbReference type="ARBA" id="ARBA00044541"/>
    </source>
</evidence>
<evidence type="ECO:0000256" key="9">
    <source>
        <dbReference type="ARBA" id="ARBA00046214"/>
    </source>
</evidence>
<dbReference type="Proteomes" id="UP000515126">
    <property type="component" value="Chromosome 10"/>
</dbReference>
<protein>
    <recommendedName>
        <fullName evidence="8">D-aspartate oxidase</fullName>
        <ecNumber evidence="7">1.4.3.1</ecNumber>
    </recommendedName>
</protein>
<comment type="function">
    <text evidence="9">Selectively catalyzes the oxidative deamination of acidic amino acids. Suppresses the level of D-aspartate in the brain, an amino acid that can act as an agonist for glutamate receptors. Protects the organism from the toxicity of D-amino acids. May also function in the intestine.</text>
</comment>
<proteinExistence type="inferred from homology"/>
<comment type="cofactor">
    <cofactor evidence="1">
        <name>FAD</name>
        <dbReference type="ChEBI" id="CHEBI:57692"/>
    </cofactor>
</comment>
<dbReference type="GO" id="GO:0006533">
    <property type="term" value="P:L-aspartate catabolic process"/>
    <property type="evidence" value="ECO:0007669"/>
    <property type="project" value="TreeGrafter"/>
</dbReference>
<dbReference type="GO" id="GO:0071949">
    <property type="term" value="F:FAD binding"/>
    <property type="evidence" value="ECO:0007669"/>
    <property type="project" value="InterPro"/>
</dbReference>
<dbReference type="AlphaFoldDB" id="A0A6P5QCG1"/>
<reference evidence="14" key="1">
    <citation type="submission" date="2025-08" db="UniProtKB">
        <authorList>
            <consortium name="RefSeq"/>
        </authorList>
    </citation>
    <scope>IDENTIFICATION</scope>
</reference>